<evidence type="ECO:0000256" key="1">
    <source>
        <dbReference type="SAM" id="SignalP"/>
    </source>
</evidence>
<dbReference type="RefSeq" id="WP_020583529.1">
    <property type="nucleotide sequence ID" value="NZ_JOJP01000001.1"/>
</dbReference>
<feature type="chain" id="PRO_5001758749" description="DUF4139 domain-containing protein" evidence="1">
    <location>
        <begin position="20"/>
        <end position="457"/>
    </location>
</feature>
<evidence type="ECO:0008006" key="4">
    <source>
        <dbReference type="Google" id="ProtNLM"/>
    </source>
</evidence>
<comment type="caution">
    <text evidence="2">The sequence shown here is derived from an EMBL/GenBank/DDBJ whole genome shotgun (WGS) entry which is preliminary data.</text>
</comment>
<sequence length="457" mass="50827">MFKHSLLVLLVSGFMVAKASGEALPGKLNVEQPKSTVVTLYSDKALISQTFNSRPDAKGSLEISGLPINRLDGSLNLEYVNGETVYRPEEIFWYQGGLDRDNYYRNLVGKNVEVFGGGLNVAIQGKLVSYQQGIGLVEGSNGRQYFIDYHDPQGLRILSRVSSETQGKSLKYLTADFGQQPVSGPLKLTYITPQLSYDSHYRLTLLSQNQGRLELKTLLTNSSNINFNQAKIRLVAGGEGGVPGFYRKNRMLEASVVADAGDYGERVGEVLLSTLPKDTVLPANSKQLIDLFSEALHLEKLYTLDVYGRSTGGRTSMAERPRLTWKFEAPLDLPPAQVRMYEQDPDGGYIISGNSWLPKTTAGDHAWLTMGEALAVRVERTRLDVEQKSDKELVVKWQATVSNDQEDSITLLIKERDPNLIKLESVKGATLEKMDQLRVEVSAGTQKIIHFTAKYRR</sequence>
<feature type="signal peptide" evidence="1">
    <location>
        <begin position="1"/>
        <end position="19"/>
    </location>
</feature>
<organism evidence="2 3">
    <name type="scientific">Endozoicomonas elysicola</name>
    <dbReference type="NCBI Taxonomy" id="305900"/>
    <lineage>
        <taxon>Bacteria</taxon>
        <taxon>Pseudomonadati</taxon>
        <taxon>Pseudomonadota</taxon>
        <taxon>Gammaproteobacteria</taxon>
        <taxon>Oceanospirillales</taxon>
        <taxon>Endozoicomonadaceae</taxon>
        <taxon>Endozoicomonas</taxon>
    </lineage>
</organism>
<proteinExistence type="predicted"/>
<dbReference type="PANTHER" id="PTHR38075:SF1">
    <property type="entry name" value="DUF4139 DOMAIN-CONTAINING PROTEIN"/>
    <property type="match status" value="1"/>
</dbReference>
<evidence type="ECO:0000313" key="3">
    <source>
        <dbReference type="Proteomes" id="UP000027997"/>
    </source>
</evidence>
<accession>A0A081KCD3</accession>
<keyword evidence="3" id="KW-1185">Reference proteome</keyword>
<evidence type="ECO:0000313" key="2">
    <source>
        <dbReference type="EMBL" id="KEI71809.1"/>
    </source>
</evidence>
<name>A0A081KCD3_9GAMM</name>
<reference evidence="2 3" key="1">
    <citation type="submission" date="2014-06" db="EMBL/GenBank/DDBJ databases">
        <title>Whole Genome Sequences of Three Symbiotic Endozoicomonas Bacteria.</title>
        <authorList>
            <person name="Neave M.J."/>
            <person name="Apprill A."/>
            <person name="Voolstra C.R."/>
        </authorList>
    </citation>
    <scope>NUCLEOTIDE SEQUENCE [LARGE SCALE GENOMIC DNA]</scope>
    <source>
        <strain evidence="2 3">DSM 22380</strain>
    </source>
</reference>
<dbReference type="PANTHER" id="PTHR38075">
    <property type="entry name" value="DUF4139 DOMAIN-CONTAINING PROTEIN"/>
    <property type="match status" value="1"/>
</dbReference>
<dbReference type="Proteomes" id="UP000027997">
    <property type="component" value="Unassembled WGS sequence"/>
</dbReference>
<gene>
    <name evidence="2" type="ORF">GV64_14640</name>
</gene>
<keyword evidence="1" id="KW-0732">Signal</keyword>
<dbReference type="eggNOG" id="COG5316">
    <property type="taxonomic scope" value="Bacteria"/>
</dbReference>
<dbReference type="EMBL" id="JOJP01000001">
    <property type="protein sequence ID" value="KEI71809.1"/>
    <property type="molecule type" value="Genomic_DNA"/>
</dbReference>
<dbReference type="AlphaFoldDB" id="A0A081KCD3"/>
<protein>
    <recommendedName>
        <fullName evidence="4">DUF4139 domain-containing protein</fullName>
    </recommendedName>
</protein>